<dbReference type="InterPro" id="IPR000887">
    <property type="entry name" value="Aldlse_KDPG_KHG"/>
</dbReference>
<dbReference type="GO" id="GO:0016829">
    <property type="term" value="F:lyase activity"/>
    <property type="evidence" value="ECO:0007669"/>
    <property type="project" value="UniProtKB-KW"/>
</dbReference>
<protein>
    <submittedName>
        <fullName evidence="7">Bifunctional 4-hydroxy-2-oxoglutarate aldolase/2-dehydro-3-deoxy-phosphogluconate aldolase</fullName>
    </submittedName>
</protein>
<evidence type="ECO:0000256" key="3">
    <source>
        <dbReference type="ARBA" id="ARBA00011233"/>
    </source>
</evidence>
<evidence type="ECO:0000256" key="6">
    <source>
        <dbReference type="SAM" id="MobiDB-lite"/>
    </source>
</evidence>
<proteinExistence type="inferred from homology"/>
<evidence type="ECO:0000256" key="4">
    <source>
        <dbReference type="ARBA" id="ARBA00023239"/>
    </source>
</evidence>
<dbReference type="Proteomes" id="UP000280935">
    <property type="component" value="Unassembled WGS sequence"/>
</dbReference>
<evidence type="ECO:0000313" key="7">
    <source>
        <dbReference type="EMBL" id="RRD49136.1"/>
    </source>
</evidence>
<keyword evidence="4" id="KW-0456">Lyase</keyword>
<dbReference type="CDD" id="cd00452">
    <property type="entry name" value="KDPG_aldolase"/>
    <property type="match status" value="1"/>
</dbReference>
<sequence length="254" mass="27030">MSMASRAHPTPEPSSMRECRRVQGSRSRRCVCVSDMAGLSHHPVAPVHRRRRLGHWHDVPMSDAPLTGLVVLVDPAPLSTLVGVVEVLVQEGAANISLSAEDGALEPMLGMYGARTRIGCHGPLPDVMAAMGMGAQFLLPDDLDEPSARAARERGVACYGMAMTPTEVRRALELPVDGVQLFPADVTGPLMADRLRSIGLIEHVIPRGGVVAYSAKQWLKAGAPAVCADSALLADALTGGDLAALRERYRNYVG</sequence>
<comment type="pathway">
    <text evidence="1">Carbohydrate acid metabolism.</text>
</comment>
<evidence type="ECO:0000256" key="2">
    <source>
        <dbReference type="ARBA" id="ARBA00006906"/>
    </source>
</evidence>
<reference evidence="7 8" key="1">
    <citation type="submission" date="2018-11" db="EMBL/GenBank/DDBJ databases">
        <title>Genomes From Bacteria Associated with the Canine Oral Cavity: a Test Case for Automated Genome-Based Taxonomic Assignment.</title>
        <authorList>
            <person name="Coil D.A."/>
            <person name="Jospin G."/>
            <person name="Darling A.E."/>
            <person name="Wallis C."/>
            <person name="Davis I.J."/>
            <person name="Harris S."/>
            <person name="Eisen J.A."/>
            <person name="Holcombe L.J."/>
            <person name="O'Flynn C."/>
        </authorList>
    </citation>
    <scope>NUCLEOTIDE SEQUENCE [LARGE SCALE GENOMIC DNA]</scope>
    <source>
        <strain evidence="7 8">OH2822_COT-296</strain>
    </source>
</reference>
<dbReference type="SUPFAM" id="SSF51569">
    <property type="entry name" value="Aldolase"/>
    <property type="match status" value="1"/>
</dbReference>
<dbReference type="InterPro" id="IPR013785">
    <property type="entry name" value="Aldolase_TIM"/>
</dbReference>
<feature type="region of interest" description="Disordered" evidence="6">
    <location>
        <begin position="1"/>
        <end position="21"/>
    </location>
</feature>
<organism evidence="7 8">
    <name type="scientific">Arachnia propionica</name>
    <dbReference type="NCBI Taxonomy" id="1750"/>
    <lineage>
        <taxon>Bacteria</taxon>
        <taxon>Bacillati</taxon>
        <taxon>Actinomycetota</taxon>
        <taxon>Actinomycetes</taxon>
        <taxon>Propionibacteriales</taxon>
        <taxon>Propionibacteriaceae</taxon>
        <taxon>Arachnia</taxon>
    </lineage>
</organism>
<dbReference type="Gene3D" id="3.20.20.70">
    <property type="entry name" value="Aldolase class I"/>
    <property type="match status" value="1"/>
</dbReference>
<evidence type="ECO:0000256" key="5">
    <source>
        <dbReference type="ARBA" id="ARBA00023277"/>
    </source>
</evidence>
<dbReference type="Pfam" id="PF01081">
    <property type="entry name" value="Aldolase"/>
    <property type="match status" value="1"/>
</dbReference>
<comment type="caution">
    <text evidence="7">The sequence shown here is derived from an EMBL/GenBank/DDBJ whole genome shotgun (WGS) entry which is preliminary data.</text>
</comment>
<name>A0A3P1WT13_9ACTN</name>
<dbReference type="PANTHER" id="PTHR30246:SF1">
    <property type="entry name" value="2-DEHYDRO-3-DEOXY-6-PHOSPHOGALACTONATE ALDOLASE-RELATED"/>
    <property type="match status" value="1"/>
</dbReference>
<dbReference type="EMBL" id="RQYT01000022">
    <property type="protein sequence ID" value="RRD49136.1"/>
    <property type="molecule type" value="Genomic_DNA"/>
</dbReference>
<dbReference type="AlphaFoldDB" id="A0A3P1WT13"/>
<dbReference type="OrthoDB" id="3725831at2"/>
<keyword evidence="5" id="KW-0119">Carbohydrate metabolism</keyword>
<accession>A0A3P1WT13</accession>
<evidence type="ECO:0000256" key="1">
    <source>
        <dbReference type="ARBA" id="ARBA00004761"/>
    </source>
</evidence>
<comment type="subunit">
    <text evidence="3">Homotrimer.</text>
</comment>
<comment type="similarity">
    <text evidence="2">Belongs to the KHG/KDPG aldolase family.</text>
</comment>
<evidence type="ECO:0000313" key="8">
    <source>
        <dbReference type="Proteomes" id="UP000280935"/>
    </source>
</evidence>
<gene>
    <name evidence="7" type="ORF">EII35_09640</name>
</gene>
<dbReference type="PANTHER" id="PTHR30246">
    <property type="entry name" value="2-KETO-3-DEOXY-6-PHOSPHOGLUCONATE ALDOLASE"/>
    <property type="match status" value="1"/>
</dbReference>